<keyword evidence="3" id="KW-0472">Membrane</keyword>
<keyword evidence="3" id="KW-0812">Transmembrane</keyword>
<comment type="caution">
    <text evidence="5">The sequence shown here is derived from an EMBL/GenBank/DDBJ whole genome shotgun (WGS) entry which is preliminary data.</text>
</comment>
<dbReference type="EMBL" id="JACIIX010000010">
    <property type="protein sequence ID" value="MBB6211265.1"/>
    <property type="molecule type" value="Genomic_DNA"/>
</dbReference>
<dbReference type="InterPro" id="IPR000045">
    <property type="entry name" value="Prepilin_IV_endopep_pep"/>
</dbReference>
<organism evidence="5 6">
    <name type="scientific">Novispirillum itersonii</name>
    <name type="common">Aquaspirillum itersonii</name>
    <dbReference type="NCBI Taxonomy" id="189"/>
    <lineage>
        <taxon>Bacteria</taxon>
        <taxon>Pseudomonadati</taxon>
        <taxon>Pseudomonadota</taxon>
        <taxon>Alphaproteobacteria</taxon>
        <taxon>Rhodospirillales</taxon>
        <taxon>Novispirillaceae</taxon>
        <taxon>Novispirillum</taxon>
    </lineage>
</organism>
<gene>
    <name evidence="5" type="ORF">FHS48_002702</name>
</gene>
<keyword evidence="3" id="KW-1133">Transmembrane helix</keyword>
<comment type="similarity">
    <text evidence="1 2">Belongs to the peptidase A24 family.</text>
</comment>
<evidence type="ECO:0000256" key="1">
    <source>
        <dbReference type="ARBA" id="ARBA00005801"/>
    </source>
</evidence>
<accession>A0A7W9ZHC2</accession>
<dbReference type="PANTHER" id="PTHR30487">
    <property type="entry name" value="TYPE 4 PREPILIN-LIKE PROTEINS LEADER PEPTIDE-PROCESSING ENZYME"/>
    <property type="match status" value="1"/>
</dbReference>
<dbReference type="PANTHER" id="PTHR30487:SF0">
    <property type="entry name" value="PREPILIN LEADER PEPTIDASE_N-METHYLTRANSFERASE-RELATED"/>
    <property type="match status" value="1"/>
</dbReference>
<reference evidence="5 6" key="1">
    <citation type="submission" date="2020-08" db="EMBL/GenBank/DDBJ databases">
        <title>Genomic Encyclopedia of Type Strains, Phase IV (KMG-IV): sequencing the most valuable type-strain genomes for metagenomic binning, comparative biology and taxonomic classification.</title>
        <authorList>
            <person name="Goeker M."/>
        </authorList>
    </citation>
    <scope>NUCLEOTIDE SEQUENCE [LARGE SCALE GENOMIC DNA]</scope>
    <source>
        <strain evidence="5 6">DSM 11590</strain>
    </source>
</reference>
<dbReference type="InterPro" id="IPR014032">
    <property type="entry name" value="Peptidase_A24A_bac"/>
</dbReference>
<evidence type="ECO:0000313" key="5">
    <source>
        <dbReference type="EMBL" id="MBB6211265.1"/>
    </source>
</evidence>
<keyword evidence="6" id="KW-1185">Reference proteome</keyword>
<dbReference type="Pfam" id="PF01478">
    <property type="entry name" value="Peptidase_A24"/>
    <property type="match status" value="1"/>
</dbReference>
<name>A0A7W9ZHC2_NOVIT</name>
<evidence type="ECO:0000259" key="4">
    <source>
        <dbReference type="Pfam" id="PF01478"/>
    </source>
</evidence>
<feature type="transmembrane region" description="Helical" evidence="3">
    <location>
        <begin position="75"/>
        <end position="92"/>
    </location>
</feature>
<dbReference type="Gene3D" id="1.20.120.1220">
    <property type="match status" value="1"/>
</dbReference>
<sequence length="209" mass="22109">MKQVRAGLYGLFRLHPSPGRQALRRQWFLGVPVLWIFAAATGGDPAGLVALAILGPLAWLLLLYDMRYLILPDGLVALLALSGLAVNATFAGHPGVPGLTESTLGACFAGLLLETVRRLYHLIRGFDGLGFGDVKLFAALGCWVGWTQVPTLLLVACLATLGGAILARLRPGQATGWRNRLPFGPGLLIALYCVVWLSRSGGTILIGGG</sequence>
<feature type="transmembrane region" description="Helical" evidence="3">
    <location>
        <begin position="22"/>
        <end position="40"/>
    </location>
</feature>
<dbReference type="GO" id="GO:0004190">
    <property type="term" value="F:aspartic-type endopeptidase activity"/>
    <property type="evidence" value="ECO:0007669"/>
    <property type="project" value="InterPro"/>
</dbReference>
<feature type="transmembrane region" description="Helical" evidence="3">
    <location>
        <begin position="181"/>
        <end position="198"/>
    </location>
</feature>
<feature type="domain" description="Prepilin type IV endopeptidase peptidase" evidence="4">
    <location>
        <begin position="54"/>
        <end position="161"/>
    </location>
</feature>
<protein>
    <submittedName>
        <fullName evidence="5">Prepilin signal peptidase PulO-like enzyme (Type II secretory pathway)</fullName>
    </submittedName>
</protein>
<evidence type="ECO:0000256" key="3">
    <source>
        <dbReference type="SAM" id="Phobius"/>
    </source>
</evidence>
<evidence type="ECO:0000256" key="2">
    <source>
        <dbReference type="RuleBase" id="RU003793"/>
    </source>
</evidence>
<dbReference type="PRINTS" id="PR00864">
    <property type="entry name" value="PREPILNPTASE"/>
</dbReference>
<evidence type="ECO:0000313" key="6">
    <source>
        <dbReference type="Proteomes" id="UP000544872"/>
    </source>
</evidence>
<feature type="transmembrane region" description="Helical" evidence="3">
    <location>
        <begin position="46"/>
        <end position="63"/>
    </location>
</feature>
<dbReference type="Proteomes" id="UP000544872">
    <property type="component" value="Unassembled WGS sequence"/>
</dbReference>
<dbReference type="GO" id="GO:0005886">
    <property type="term" value="C:plasma membrane"/>
    <property type="evidence" value="ECO:0007669"/>
    <property type="project" value="TreeGrafter"/>
</dbReference>
<proteinExistence type="inferred from homology"/>
<dbReference type="AlphaFoldDB" id="A0A7W9ZHC2"/>
<feature type="transmembrane region" description="Helical" evidence="3">
    <location>
        <begin position="152"/>
        <end position="169"/>
    </location>
</feature>
<dbReference type="InterPro" id="IPR050882">
    <property type="entry name" value="Prepilin_peptidase/N-MTase"/>
</dbReference>
<dbReference type="RefSeq" id="WP_184264084.1">
    <property type="nucleotide sequence ID" value="NZ_JACIIX010000010.1"/>
</dbReference>
<dbReference type="GO" id="GO:0006465">
    <property type="term" value="P:signal peptide processing"/>
    <property type="evidence" value="ECO:0007669"/>
    <property type="project" value="TreeGrafter"/>
</dbReference>